<dbReference type="EMBL" id="OL604152">
    <property type="protein sequence ID" value="UJQ44041.1"/>
    <property type="molecule type" value="Genomic_DNA"/>
</dbReference>
<gene>
    <name evidence="1" type="ORF">vBKpnSCarvaje_0077</name>
</gene>
<name>A0AAE8Z4J8_9CAUD</name>
<organism evidence="1 2">
    <name type="scientific">Klebsiella phage vB_KpnS-Carvaje</name>
    <dbReference type="NCBI Taxonomy" id="2900314"/>
    <lineage>
        <taxon>Viruses</taxon>
        <taxon>Duplodnaviria</taxon>
        <taxon>Heunggongvirae</taxon>
        <taxon>Uroviricota</taxon>
        <taxon>Caudoviricetes</taxon>
        <taxon>Carvajevirus</taxon>
        <taxon>Carvajevirus carvaje</taxon>
    </lineage>
</organism>
<sequence length="75" mass="8745">MKHRRKQYTCRCSAYDFPHRFSGGRCQGLWLVEPNHYCPACNLLTDSGCQVINGIEHPRECPLVQDFCNHHEVKL</sequence>
<protein>
    <submittedName>
        <fullName evidence="1">Uncharacterized protein</fullName>
    </submittedName>
</protein>
<accession>A0AAE8Z4J8</accession>
<evidence type="ECO:0000313" key="2">
    <source>
        <dbReference type="Proteomes" id="UP000829649"/>
    </source>
</evidence>
<reference evidence="1" key="2">
    <citation type="journal article" date="2022" name="Curr. Genet.">
        <title>Suggestion for a new bacteriophage genus for the Klebsiella pneumoniae phage vB_KpnS-Carvaje.</title>
        <authorList>
            <person name="Sousa J.C."/>
            <person name="Sillankorva S."/>
            <person name="Faustino A."/>
            <person name="Carvalho C.M."/>
        </authorList>
    </citation>
    <scope>NUCLEOTIDE SEQUENCE</scope>
</reference>
<reference evidence="1" key="1">
    <citation type="submission" date="2021-11" db="EMBL/GenBank/DDBJ databases">
        <authorList>
            <person name="Sousa J."/>
            <person name="Sillankorva S."/>
            <person name="Faustino A."/>
            <person name="Carvalho C."/>
        </authorList>
    </citation>
    <scope>NUCLEOTIDE SEQUENCE</scope>
</reference>
<keyword evidence="2" id="KW-1185">Reference proteome</keyword>
<proteinExistence type="predicted"/>
<evidence type="ECO:0000313" key="1">
    <source>
        <dbReference type="EMBL" id="UJQ44041.1"/>
    </source>
</evidence>
<dbReference type="Proteomes" id="UP000829649">
    <property type="component" value="Segment"/>
</dbReference>